<keyword evidence="7" id="KW-1185">Reference proteome</keyword>
<comment type="similarity">
    <text evidence="4">Belongs to the MT-A70-like family.</text>
</comment>
<keyword evidence="1" id="KW-0489">Methyltransferase</keyword>
<evidence type="ECO:0000256" key="4">
    <source>
        <dbReference type="PROSITE-ProRule" id="PRU00489"/>
    </source>
</evidence>
<evidence type="ECO:0000256" key="3">
    <source>
        <dbReference type="ARBA" id="ARBA00022691"/>
    </source>
</evidence>
<proteinExistence type="inferred from homology"/>
<dbReference type="RefSeq" id="WP_244640902.1">
    <property type="nucleotide sequence ID" value="NZ_BMKB01000010.1"/>
</dbReference>
<sequence length="474" mass="51666">MNTALSRYDVAKAALVDAKRVDDVMAIRNEAERMRLYARQVQDRSLIADANEIHLRAERRLGELLAKAKQAGQLAEGRPPKSEQEENGTLSEPFPRVTLAEVGITKKLSSRAQQIAAWAEELFEEEVERVRDKIVSGGAATVNPVKDLKAATKKDRRAEREKALAEKQAALPDKRYGVIYADPEWRFEVYSRETGLDRSPDNHYPTSSLEEIKARPVADIAADDCVLFLWVTVPHLDQGLEVLKAWGFAYKSHIAWIKDKAGTGYWSRNKHEILLIGTRGNIPAPAPGTQDVSAIAQPVGRHSEKPEYFAAWIETLFPNLPKIELNARVARPGWDVWGLEAPEGGAGGASLADNGASPSERQVEAPETESEAVHDGSSSGPDARPADESASSYQVNADCRITAVTETGVTSPGGENPATDINGVIRAEYAKDTPLVEIAAATGLSANAVKQRAKRMGLGDRARQIKSVSRKEPA</sequence>
<accession>A0A916RND9</accession>
<feature type="region of interest" description="Disordered" evidence="5">
    <location>
        <begin position="70"/>
        <end position="92"/>
    </location>
</feature>
<dbReference type="Pfam" id="PF05063">
    <property type="entry name" value="MT-A70"/>
    <property type="match status" value="1"/>
</dbReference>
<protein>
    <recommendedName>
        <fullName evidence="8">N6-adenosine-specific RNA methylase IME4</fullName>
    </recommendedName>
</protein>
<comment type="caution">
    <text evidence="6">The sequence shown here is derived from an EMBL/GenBank/DDBJ whole genome shotgun (WGS) entry which is preliminary data.</text>
</comment>
<dbReference type="PANTHER" id="PTHR12829:SF7">
    <property type="entry name" value="N6-ADENOSINE-METHYLTRANSFERASE CATALYTIC SUBUNIT"/>
    <property type="match status" value="1"/>
</dbReference>
<feature type="compositionally biased region" description="Basic and acidic residues" evidence="5">
    <location>
        <begin position="457"/>
        <end position="474"/>
    </location>
</feature>
<name>A0A916RND9_9HYPH</name>
<dbReference type="GO" id="GO:0008168">
    <property type="term" value="F:methyltransferase activity"/>
    <property type="evidence" value="ECO:0007669"/>
    <property type="project" value="UniProtKB-KW"/>
</dbReference>
<dbReference type="InterPro" id="IPR007757">
    <property type="entry name" value="MT-A70-like"/>
</dbReference>
<feature type="region of interest" description="Disordered" evidence="5">
    <location>
        <begin position="345"/>
        <end position="394"/>
    </location>
</feature>
<dbReference type="EMBL" id="BMKB01000010">
    <property type="protein sequence ID" value="GGA63747.1"/>
    <property type="molecule type" value="Genomic_DNA"/>
</dbReference>
<evidence type="ECO:0000256" key="5">
    <source>
        <dbReference type="SAM" id="MobiDB-lite"/>
    </source>
</evidence>
<evidence type="ECO:0000256" key="1">
    <source>
        <dbReference type="ARBA" id="ARBA00022603"/>
    </source>
</evidence>
<gene>
    <name evidence="6" type="ORF">GCM10011499_37640</name>
</gene>
<reference evidence="6 7" key="1">
    <citation type="journal article" date="2014" name="Int. J. Syst. Evol. Microbiol.">
        <title>Complete genome sequence of Corynebacterium casei LMG S-19264T (=DSM 44701T), isolated from a smear-ripened cheese.</title>
        <authorList>
            <consortium name="US DOE Joint Genome Institute (JGI-PGF)"/>
            <person name="Walter F."/>
            <person name="Albersmeier A."/>
            <person name="Kalinowski J."/>
            <person name="Ruckert C."/>
        </authorList>
    </citation>
    <scope>NUCLEOTIDE SEQUENCE [LARGE SCALE GENOMIC DNA]</scope>
    <source>
        <strain evidence="6 7">CGMCC 1.15896</strain>
    </source>
</reference>
<dbReference type="AlphaFoldDB" id="A0A916RND9"/>
<evidence type="ECO:0000313" key="6">
    <source>
        <dbReference type="EMBL" id="GGA63747.1"/>
    </source>
</evidence>
<keyword evidence="2" id="KW-0808">Transferase</keyword>
<dbReference type="PROSITE" id="PS51143">
    <property type="entry name" value="MT_A70"/>
    <property type="match status" value="1"/>
</dbReference>
<evidence type="ECO:0000256" key="2">
    <source>
        <dbReference type="ARBA" id="ARBA00022679"/>
    </source>
</evidence>
<dbReference type="InterPro" id="IPR029063">
    <property type="entry name" value="SAM-dependent_MTases_sf"/>
</dbReference>
<dbReference type="Proteomes" id="UP000596977">
    <property type="component" value="Unassembled WGS sequence"/>
</dbReference>
<feature type="region of interest" description="Disordered" evidence="5">
    <location>
        <begin position="455"/>
        <end position="474"/>
    </location>
</feature>
<keyword evidence="3" id="KW-0949">S-adenosyl-L-methionine</keyword>
<dbReference type="GO" id="GO:0032259">
    <property type="term" value="P:methylation"/>
    <property type="evidence" value="ECO:0007669"/>
    <property type="project" value="UniProtKB-KW"/>
</dbReference>
<evidence type="ECO:0008006" key="8">
    <source>
        <dbReference type="Google" id="ProtNLM"/>
    </source>
</evidence>
<dbReference type="PANTHER" id="PTHR12829">
    <property type="entry name" value="N6-ADENOSINE-METHYLTRANSFERASE"/>
    <property type="match status" value="1"/>
</dbReference>
<dbReference type="SUPFAM" id="SSF53335">
    <property type="entry name" value="S-adenosyl-L-methionine-dependent methyltransferases"/>
    <property type="match status" value="1"/>
</dbReference>
<evidence type="ECO:0000313" key="7">
    <source>
        <dbReference type="Proteomes" id="UP000596977"/>
    </source>
</evidence>
<organism evidence="6 7">
    <name type="scientific">Pelagibacterium lentulum</name>
    <dbReference type="NCBI Taxonomy" id="2029865"/>
    <lineage>
        <taxon>Bacteria</taxon>
        <taxon>Pseudomonadati</taxon>
        <taxon>Pseudomonadota</taxon>
        <taxon>Alphaproteobacteria</taxon>
        <taxon>Hyphomicrobiales</taxon>
        <taxon>Devosiaceae</taxon>
        <taxon>Pelagibacterium</taxon>
    </lineage>
</organism>